<dbReference type="SMART" id="SM00609">
    <property type="entry name" value="VIT"/>
    <property type="match status" value="1"/>
</dbReference>
<dbReference type="InterPro" id="IPR013694">
    <property type="entry name" value="VIT"/>
</dbReference>
<reference evidence="3 4" key="2">
    <citation type="submission" date="2018-11" db="EMBL/GenBank/DDBJ databases">
        <authorList>
            <consortium name="Pathogen Informatics"/>
        </authorList>
    </citation>
    <scope>NUCLEOTIDE SEQUENCE [LARGE SCALE GENOMIC DNA]</scope>
</reference>
<keyword evidence="4" id="KW-1185">Reference proteome</keyword>
<dbReference type="Pfam" id="PF13768">
    <property type="entry name" value="VWA_3"/>
    <property type="match status" value="1"/>
</dbReference>
<protein>
    <submittedName>
        <fullName evidence="5">VWFA domain-containing protein</fullName>
    </submittedName>
</protein>
<evidence type="ECO:0000259" key="1">
    <source>
        <dbReference type="PROSITE" id="PS50234"/>
    </source>
</evidence>
<evidence type="ECO:0000313" key="3">
    <source>
        <dbReference type="EMBL" id="VDO09522.1"/>
    </source>
</evidence>
<proteinExistence type="predicted"/>
<gene>
    <name evidence="3" type="ORF">HNAJ_LOCUS11089</name>
</gene>
<dbReference type="PROSITE" id="PS51468">
    <property type="entry name" value="VIT"/>
    <property type="match status" value="1"/>
</dbReference>
<evidence type="ECO:0000313" key="5">
    <source>
        <dbReference type="WBParaSite" id="HNAJ_0001109901-mRNA-1"/>
    </source>
</evidence>
<dbReference type="AlphaFoldDB" id="A0A0R3TTP6"/>
<dbReference type="OrthoDB" id="1729737at2759"/>
<dbReference type="InterPro" id="IPR036465">
    <property type="entry name" value="vWFA_dom_sf"/>
</dbReference>
<dbReference type="PANTHER" id="PTHR45737">
    <property type="entry name" value="VON WILLEBRAND FACTOR A DOMAIN-CONTAINING PROTEIN 5A"/>
    <property type="match status" value="1"/>
</dbReference>
<feature type="domain" description="VWFA" evidence="1">
    <location>
        <begin position="274"/>
        <end position="432"/>
    </location>
</feature>
<sequence length="432" mass="47772">MTNRLGLLNCSVSPHESVFLKNIDSNANIVNNIADASLIFYYKNTTPKVIEAEFIYPLDPKAAVYYFDAVIGNKHILANCRERLGSGGKSKILVSADRNMFMMLKSLPPENFFKMKVGGIPAGGDVVLTFRYVAPLVVEASDNLQIGFKHLPNTVGSLLLIPRDISSSKSVVKIRFSAEIYSSKEILSVISKSHNLKVDFLDSNKKHARVSLPYDIDSVQDFGLEITTHNSHELVSVLEVGNGIKESFLSNHCIAASFLPSIPQLEINDGQKCEVILIIDCSGNYDSNMFEKLRDALLLSLKSLPKQCRFQIISYGVKYHVLFPKPVAYSKLNLIKALHFLTRLCTEDGGSGLFGALNLTYSTPLTEKSRFRQIILLTGGDISQPTEVIKLISDNQMNTRLSVVCTANLHENSALWAVANAGRGSLKNIREK</sequence>
<dbReference type="SUPFAM" id="SSF53300">
    <property type="entry name" value="vWA-like"/>
    <property type="match status" value="1"/>
</dbReference>
<dbReference type="Gene3D" id="3.40.50.410">
    <property type="entry name" value="von Willebrand factor, type A domain"/>
    <property type="match status" value="1"/>
</dbReference>
<feature type="domain" description="VIT" evidence="2">
    <location>
        <begin position="4"/>
        <end position="134"/>
    </location>
</feature>
<dbReference type="Proteomes" id="UP000278807">
    <property type="component" value="Unassembled WGS sequence"/>
</dbReference>
<dbReference type="EMBL" id="UZAE01013368">
    <property type="protein sequence ID" value="VDO09522.1"/>
    <property type="molecule type" value="Genomic_DNA"/>
</dbReference>
<organism evidence="5">
    <name type="scientific">Rodentolepis nana</name>
    <name type="common">Dwarf tapeworm</name>
    <name type="synonym">Hymenolepis nana</name>
    <dbReference type="NCBI Taxonomy" id="102285"/>
    <lineage>
        <taxon>Eukaryota</taxon>
        <taxon>Metazoa</taxon>
        <taxon>Spiralia</taxon>
        <taxon>Lophotrochozoa</taxon>
        <taxon>Platyhelminthes</taxon>
        <taxon>Cestoda</taxon>
        <taxon>Eucestoda</taxon>
        <taxon>Cyclophyllidea</taxon>
        <taxon>Hymenolepididae</taxon>
        <taxon>Rodentolepis</taxon>
    </lineage>
</organism>
<name>A0A0R3TTP6_RODNA</name>
<dbReference type="InterPro" id="IPR002035">
    <property type="entry name" value="VWF_A"/>
</dbReference>
<reference evidence="5" key="1">
    <citation type="submission" date="2017-02" db="UniProtKB">
        <authorList>
            <consortium name="WormBaseParasite"/>
        </authorList>
    </citation>
    <scope>IDENTIFICATION</scope>
</reference>
<dbReference type="PROSITE" id="PS50234">
    <property type="entry name" value="VWFA"/>
    <property type="match status" value="1"/>
</dbReference>
<dbReference type="WBParaSite" id="HNAJ_0001109901-mRNA-1">
    <property type="protein sequence ID" value="HNAJ_0001109901-mRNA-1"/>
    <property type="gene ID" value="HNAJ_0001109901"/>
</dbReference>
<dbReference type="Pfam" id="PF08487">
    <property type="entry name" value="VIT"/>
    <property type="match status" value="1"/>
</dbReference>
<dbReference type="PANTHER" id="PTHR45737:SF6">
    <property type="entry name" value="VON WILLEBRAND FACTOR A DOMAIN-CONTAINING PROTEIN 5A"/>
    <property type="match status" value="1"/>
</dbReference>
<accession>A0A0R3TTP6</accession>
<dbReference type="STRING" id="102285.A0A0R3TTP6"/>
<evidence type="ECO:0000313" key="4">
    <source>
        <dbReference type="Proteomes" id="UP000278807"/>
    </source>
</evidence>
<evidence type="ECO:0000259" key="2">
    <source>
        <dbReference type="PROSITE" id="PS51468"/>
    </source>
</evidence>